<dbReference type="HOGENOM" id="CLU_010186_7_0_4"/>
<evidence type="ECO:0000256" key="2">
    <source>
        <dbReference type="ARBA" id="ARBA00002901"/>
    </source>
</evidence>
<dbReference type="SUPFAM" id="SSF63867">
    <property type="entry name" value="MoeA C-terminal domain-like"/>
    <property type="match status" value="1"/>
</dbReference>
<evidence type="ECO:0000256" key="10">
    <source>
        <dbReference type="ARBA" id="ARBA00047317"/>
    </source>
</evidence>
<dbReference type="GO" id="GO:0005829">
    <property type="term" value="C:cytosol"/>
    <property type="evidence" value="ECO:0007669"/>
    <property type="project" value="TreeGrafter"/>
</dbReference>
<keyword evidence="5 11" id="KW-0500">Molybdenum</keyword>
<comment type="cofactor">
    <cofactor evidence="1 11">
        <name>Mg(2+)</name>
        <dbReference type="ChEBI" id="CHEBI:18420"/>
    </cofactor>
</comment>
<dbReference type="FunFam" id="3.40.980.10:FF:000004">
    <property type="entry name" value="Molybdopterin molybdenumtransferase"/>
    <property type="match status" value="1"/>
</dbReference>
<comment type="function">
    <text evidence="2 11">Catalyzes the insertion of molybdate into adenylated molybdopterin with the concomitant release of AMP.</text>
</comment>
<dbReference type="InterPro" id="IPR008284">
    <property type="entry name" value="MoCF_biosynth_CS"/>
</dbReference>
<evidence type="ECO:0000256" key="11">
    <source>
        <dbReference type="RuleBase" id="RU365090"/>
    </source>
</evidence>
<dbReference type="PANTHER" id="PTHR10192:SF5">
    <property type="entry name" value="GEPHYRIN"/>
    <property type="match status" value="1"/>
</dbReference>
<dbReference type="SMART" id="SM00852">
    <property type="entry name" value="MoCF_biosynth"/>
    <property type="match status" value="1"/>
</dbReference>
<gene>
    <name evidence="13" type="ordered locus">RBRH_03672</name>
</gene>
<dbReference type="Gene3D" id="3.90.105.10">
    <property type="entry name" value="Molybdopterin biosynthesis moea protein, domain 2"/>
    <property type="match status" value="1"/>
</dbReference>
<organism evidence="13 14">
    <name type="scientific">Mycetohabitans rhizoxinica (strain DSM 19002 / CIP 109453 / HKI 454)</name>
    <name type="common">Paraburkholderia rhizoxinica</name>
    <dbReference type="NCBI Taxonomy" id="882378"/>
    <lineage>
        <taxon>Bacteria</taxon>
        <taxon>Pseudomonadati</taxon>
        <taxon>Pseudomonadota</taxon>
        <taxon>Betaproteobacteria</taxon>
        <taxon>Burkholderiales</taxon>
        <taxon>Burkholderiaceae</taxon>
        <taxon>Mycetohabitans</taxon>
    </lineage>
</organism>
<dbReference type="eggNOG" id="COG0303">
    <property type="taxonomic scope" value="Bacteria"/>
</dbReference>
<dbReference type="Proteomes" id="UP000007437">
    <property type="component" value="Chromosome"/>
</dbReference>
<name>E5AQP8_MYCRK</name>
<evidence type="ECO:0000256" key="9">
    <source>
        <dbReference type="ARBA" id="ARBA00023150"/>
    </source>
</evidence>
<dbReference type="Pfam" id="PF03454">
    <property type="entry name" value="MoeA_C"/>
    <property type="match status" value="1"/>
</dbReference>
<dbReference type="InterPro" id="IPR001453">
    <property type="entry name" value="MoaB/Mog_dom"/>
</dbReference>
<keyword evidence="9 11" id="KW-0501">Molybdenum cofactor biosynthesis</keyword>
<evidence type="ECO:0000259" key="12">
    <source>
        <dbReference type="SMART" id="SM00852"/>
    </source>
</evidence>
<dbReference type="UniPathway" id="UPA00344"/>
<evidence type="ECO:0000256" key="5">
    <source>
        <dbReference type="ARBA" id="ARBA00022505"/>
    </source>
</evidence>
<dbReference type="Gene3D" id="3.40.980.10">
    <property type="entry name" value="MoaB/Mog-like domain"/>
    <property type="match status" value="1"/>
</dbReference>
<protein>
    <recommendedName>
        <fullName evidence="11">Molybdopterin molybdenumtransferase</fullName>
        <ecNumber evidence="11">2.10.1.1</ecNumber>
    </recommendedName>
</protein>
<dbReference type="Gene3D" id="2.170.190.11">
    <property type="entry name" value="Molybdopterin biosynthesis moea protein, domain 3"/>
    <property type="match status" value="1"/>
</dbReference>
<dbReference type="AlphaFoldDB" id="E5AQP8"/>
<dbReference type="PROSITE" id="PS01079">
    <property type="entry name" value="MOCF_BIOSYNTHESIS_2"/>
    <property type="match status" value="1"/>
</dbReference>
<keyword evidence="7 11" id="KW-0479">Metal-binding</keyword>
<evidence type="ECO:0000313" key="14">
    <source>
        <dbReference type="Proteomes" id="UP000007437"/>
    </source>
</evidence>
<reference evidence="13 14" key="1">
    <citation type="journal article" date="2011" name="J. Bacteriol.">
        <title>Complete genome sequence of Burkholderia rhizoxinica, an endosymbiont of Rhizopus microsporus.</title>
        <authorList>
            <person name="Lackner G."/>
            <person name="Moebius N."/>
            <person name="Partida-Martinez L."/>
            <person name="Hertweck C."/>
        </authorList>
    </citation>
    <scope>NUCLEOTIDE SEQUENCE [LARGE SCALE GENOMIC DNA]</scope>
    <source>
        <strain evidence="14">DSM 19002 / CIP 109453 / HKI 454</strain>
    </source>
</reference>
<dbReference type="SUPFAM" id="SSF53218">
    <property type="entry name" value="Molybdenum cofactor biosynthesis proteins"/>
    <property type="match status" value="1"/>
</dbReference>
<keyword evidence="6 11" id="KW-0808">Transferase</keyword>
<dbReference type="PANTHER" id="PTHR10192">
    <property type="entry name" value="MOLYBDOPTERIN BIOSYNTHESIS PROTEIN"/>
    <property type="match status" value="1"/>
</dbReference>
<evidence type="ECO:0000256" key="1">
    <source>
        <dbReference type="ARBA" id="ARBA00001946"/>
    </source>
</evidence>
<dbReference type="GO" id="GO:0061599">
    <property type="term" value="F:molybdopterin molybdotransferase activity"/>
    <property type="evidence" value="ECO:0007669"/>
    <property type="project" value="UniProtKB-UniRule"/>
</dbReference>
<dbReference type="EMBL" id="FR687359">
    <property type="protein sequence ID" value="CBW74930.1"/>
    <property type="molecule type" value="Genomic_DNA"/>
</dbReference>
<dbReference type="InterPro" id="IPR005110">
    <property type="entry name" value="MoeA_linker/N"/>
</dbReference>
<comment type="catalytic activity">
    <reaction evidence="10">
        <text>adenylyl-molybdopterin + molybdate = Mo-molybdopterin + AMP + H(+)</text>
        <dbReference type="Rhea" id="RHEA:35047"/>
        <dbReference type="ChEBI" id="CHEBI:15378"/>
        <dbReference type="ChEBI" id="CHEBI:36264"/>
        <dbReference type="ChEBI" id="CHEBI:62727"/>
        <dbReference type="ChEBI" id="CHEBI:71302"/>
        <dbReference type="ChEBI" id="CHEBI:456215"/>
        <dbReference type="EC" id="2.10.1.1"/>
    </reaction>
</comment>
<dbReference type="GO" id="GO:0046872">
    <property type="term" value="F:metal ion binding"/>
    <property type="evidence" value="ECO:0007669"/>
    <property type="project" value="UniProtKB-UniRule"/>
</dbReference>
<dbReference type="EC" id="2.10.1.1" evidence="11"/>
<comment type="pathway">
    <text evidence="3 11">Cofactor biosynthesis; molybdopterin biosynthesis.</text>
</comment>
<keyword evidence="8 11" id="KW-0460">Magnesium</keyword>
<dbReference type="CDD" id="cd00887">
    <property type="entry name" value="MoeA"/>
    <property type="match status" value="1"/>
</dbReference>
<comment type="similarity">
    <text evidence="4 11">Belongs to the MoeA family.</text>
</comment>
<dbReference type="InterPro" id="IPR036688">
    <property type="entry name" value="MoeA_C_domain_IV_sf"/>
</dbReference>
<accession>E5AQP8</accession>
<dbReference type="InterPro" id="IPR036135">
    <property type="entry name" value="MoeA_linker/N_sf"/>
</dbReference>
<dbReference type="STRING" id="882378.RBRH_03672"/>
<dbReference type="KEGG" id="brh:RBRH_03672"/>
<dbReference type="GO" id="GO:0006777">
    <property type="term" value="P:Mo-molybdopterin cofactor biosynthetic process"/>
    <property type="evidence" value="ECO:0007669"/>
    <property type="project" value="UniProtKB-UniRule"/>
</dbReference>
<evidence type="ECO:0000313" key="13">
    <source>
        <dbReference type="EMBL" id="CBW74930.1"/>
    </source>
</evidence>
<feature type="domain" description="MoaB/Mog" evidence="12">
    <location>
        <begin position="231"/>
        <end position="383"/>
    </location>
</feature>
<dbReference type="Gene3D" id="2.40.340.10">
    <property type="entry name" value="MoeA, C-terminal, domain IV"/>
    <property type="match status" value="1"/>
</dbReference>
<dbReference type="NCBIfam" id="NF045515">
    <property type="entry name" value="Glp_gephyrin"/>
    <property type="match status" value="1"/>
</dbReference>
<dbReference type="InterPro" id="IPR038987">
    <property type="entry name" value="MoeA-like"/>
</dbReference>
<evidence type="ECO:0000256" key="8">
    <source>
        <dbReference type="ARBA" id="ARBA00022842"/>
    </source>
</evidence>
<dbReference type="SUPFAM" id="SSF63882">
    <property type="entry name" value="MoeA N-terminal region -like"/>
    <property type="match status" value="1"/>
</dbReference>
<evidence type="ECO:0000256" key="4">
    <source>
        <dbReference type="ARBA" id="ARBA00010763"/>
    </source>
</evidence>
<evidence type="ECO:0000256" key="6">
    <source>
        <dbReference type="ARBA" id="ARBA00022679"/>
    </source>
</evidence>
<dbReference type="InterPro" id="IPR005111">
    <property type="entry name" value="MoeA_C_domain_IV"/>
</dbReference>
<sequence>MRRRGYSAGATIRLYSSTSGPNPMSIPNDTAPVAWASQTAGAATATDAIHPPRLSTQDALAQLLAAAFPSCVQPDAVEIVPTQDALNRVLAADIRSALDVPPADISAMDGYAVRAADVVAGRPMRVSQRVPAGHAPSGALQAGTAARVFTGARLPAGADTVVMQEQAHAHGETVAFDAPPPMGEWINRRGSDIRKDAVILPAGTRLTPQALGLAASVGCATLPLARRPRVAIAFTGDELTMPGEPLREGAIYNSSRFTLGGLLAALGCDVTDLGIVPDRLDATRDVLREAALAHDLILTSGGVSVGEADHVRAAVQAEGSLHLWQIAMKPGKPLAFGTVRRPAAAGPSCAGAPHDAAFFIGLPGNPVSSFVTFLLFVRPFILRLAGTRCVEPRALRMRADFTQKKADRRNEFLRARINEAGGLDLFPNQSSAVLTSTVWGDGLIDNPPGHAIQAGETVRFLPFSTLLA</sequence>
<evidence type="ECO:0000256" key="3">
    <source>
        <dbReference type="ARBA" id="ARBA00005046"/>
    </source>
</evidence>
<proteinExistence type="inferred from homology"/>
<dbReference type="Pfam" id="PF03453">
    <property type="entry name" value="MoeA_N"/>
    <property type="match status" value="1"/>
</dbReference>
<dbReference type="InterPro" id="IPR036425">
    <property type="entry name" value="MoaB/Mog-like_dom_sf"/>
</dbReference>
<dbReference type="Pfam" id="PF00994">
    <property type="entry name" value="MoCF_biosynth"/>
    <property type="match status" value="1"/>
</dbReference>
<evidence type="ECO:0000256" key="7">
    <source>
        <dbReference type="ARBA" id="ARBA00022723"/>
    </source>
</evidence>